<gene>
    <name evidence="3" type="ORF">SpAn4DRAFT_0242</name>
</gene>
<dbReference type="Pfam" id="PF07994">
    <property type="entry name" value="NAD_binding_5"/>
    <property type="match status" value="1"/>
</dbReference>
<dbReference type="Gene3D" id="3.30.360.10">
    <property type="entry name" value="Dihydrodipicolinate Reductase, domain 2"/>
    <property type="match status" value="1"/>
</dbReference>
<dbReference type="SUPFAM" id="SSF55347">
    <property type="entry name" value="Glyceraldehyde-3-phosphate dehydrogenase-like, C-terminal domain"/>
    <property type="match status" value="1"/>
</dbReference>
<dbReference type="Proteomes" id="UP000049855">
    <property type="component" value="Unassembled WGS sequence"/>
</dbReference>
<dbReference type="PIRSF" id="PIRSF015578">
    <property type="entry name" value="Myoinos-ppht_syn"/>
    <property type="match status" value="1"/>
</dbReference>
<proteinExistence type="inferred from homology"/>
<dbReference type="Gene3D" id="3.40.50.720">
    <property type="entry name" value="NAD(P)-binding Rossmann-like Domain"/>
    <property type="match status" value="1"/>
</dbReference>
<keyword evidence="3" id="KW-0413">Isomerase</keyword>
<sequence length="395" mass="43574">MGRKLGVLFIGSAGAIATTVIAGVLAIRRGLAPTTGMVTESEEMMGLDLVTLDNIYFGGWEIRNTRLSDAARQHGIVPLDVLESVQDELLEIPCYSGVTTNVDDFTKRVLGVVAGQKVSLRSAVKNLESDIKDFRERLGLDQVTVVNVSSTEVPATLEVCHWSLEELINAIEIDHPGISPSMIYTYAALNSGCSFINFTASTCAELPALRELAREKGVPIAGKDGKTGQTLYKTVLAPMFRARNLKLNGWYSTNILGNSDGAVLSDKIHANTKIESKRGVLRDILGYDIEHIVRIDYYRPRGDNKEAWDSIDFEGWLGRSMSMKINWQGSDSALAAPLIVDLARLVEFSTFKGEVGELTYLSLFFKSPYGSKNEISHDFFKQQEVLVNHLFSEQK</sequence>
<dbReference type="InterPro" id="IPR036291">
    <property type="entry name" value="NAD(P)-bd_dom_sf"/>
</dbReference>
<dbReference type="EMBL" id="CTRP01000014">
    <property type="protein sequence ID" value="CQR73780.1"/>
    <property type="molecule type" value="Genomic_DNA"/>
</dbReference>
<dbReference type="InterPro" id="IPR013021">
    <property type="entry name" value="Myo-inos-1-P_Synthase_GAPDH"/>
</dbReference>
<dbReference type="Pfam" id="PF01658">
    <property type="entry name" value="Inos-1-P_synth"/>
    <property type="match status" value="1"/>
</dbReference>
<evidence type="ECO:0000259" key="2">
    <source>
        <dbReference type="Pfam" id="PF01658"/>
    </source>
</evidence>
<dbReference type="InterPro" id="IPR002587">
    <property type="entry name" value="Myo-inos-1-P_Synthase"/>
</dbReference>
<protein>
    <submittedName>
        <fullName evidence="3">Inositol-1-phosphate synthase</fullName>
        <ecNumber evidence="3">5.5.1.4</ecNumber>
    </submittedName>
</protein>
<reference evidence="4" key="1">
    <citation type="submission" date="2015-03" db="EMBL/GenBank/DDBJ databases">
        <authorList>
            <person name="Nijsse Bart"/>
        </authorList>
    </citation>
    <scope>NUCLEOTIDE SEQUENCE [LARGE SCALE GENOMIC DNA]</scope>
</reference>
<dbReference type="RefSeq" id="WP_021171039.1">
    <property type="nucleotide sequence ID" value="NZ_CTRP01000014.1"/>
</dbReference>
<organism evidence="3 4">
    <name type="scientific">Sporomusa ovata</name>
    <dbReference type="NCBI Taxonomy" id="2378"/>
    <lineage>
        <taxon>Bacteria</taxon>
        <taxon>Bacillati</taxon>
        <taxon>Bacillota</taxon>
        <taxon>Negativicutes</taxon>
        <taxon>Selenomonadales</taxon>
        <taxon>Sporomusaceae</taxon>
        <taxon>Sporomusa</taxon>
    </lineage>
</organism>
<dbReference type="GO" id="GO:0008654">
    <property type="term" value="P:phospholipid biosynthetic process"/>
    <property type="evidence" value="ECO:0007669"/>
    <property type="project" value="InterPro"/>
</dbReference>
<keyword evidence="4" id="KW-1185">Reference proteome</keyword>
<dbReference type="GO" id="GO:0004512">
    <property type="term" value="F:inositol-3-phosphate synthase activity"/>
    <property type="evidence" value="ECO:0007669"/>
    <property type="project" value="UniProtKB-EC"/>
</dbReference>
<dbReference type="AlphaFoldDB" id="A0A0U1L276"/>
<evidence type="ECO:0000256" key="1">
    <source>
        <dbReference type="ARBA" id="ARBA00010813"/>
    </source>
</evidence>
<dbReference type="PANTHER" id="PTHR11510">
    <property type="entry name" value="MYO-INOSITOL-1 PHOSPHATE SYNTHASE"/>
    <property type="match status" value="1"/>
</dbReference>
<name>A0A0U1L276_9FIRM</name>
<feature type="domain" description="Myo-inositol-1-phosphate synthase GAPDH-like" evidence="2">
    <location>
        <begin position="228"/>
        <end position="332"/>
    </location>
</feature>
<dbReference type="SUPFAM" id="SSF51735">
    <property type="entry name" value="NAD(P)-binding Rossmann-fold domains"/>
    <property type="match status" value="1"/>
</dbReference>
<evidence type="ECO:0000313" key="4">
    <source>
        <dbReference type="Proteomes" id="UP000049855"/>
    </source>
</evidence>
<evidence type="ECO:0000313" key="3">
    <source>
        <dbReference type="EMBL" id="CQR73780.1"/>
    </source>
</evidence>
<dbReference type="EC" id="5.5.1.4" evidence="3"/>
<comment type="similarity">
    <text evidence="1">Belongs to the myo-inositol 1-phosphate synthase family.</text>
</comment>
<dbReference type="GO" id="GO:0006021">
    <property type="term" value="P:inositol biosynthetic process"/>
    <property type="evidence" value="ECO:0007669"/>
    <property type="project" value="InterPro"/>
</dbReference>
<accession>A0A0U1L276</accession>